<accession>L8JSR8</accession>
<dbReference type="InterPro" id="IPR036390">
    <property type="entry name" value="WH_DNA-bd_sf"/>
</dbReference>
<evidence type="ECO:0000313" key="6">
    <source>
        <dbReference type="Proteomes" id="UP000011135"/>
    </source>
</evidence>
<dbReference type="CDD" id="cd07377">
    <property type="entry name" value="WHTH_GntR"/>
    <property type="match status" value="1"/>
</dbReference>
<evidence type="ECO:0000256" key="2">
    <source>
        <dbReference type="ARBA" id="ARBA00023125"/>
    </source>
</evidence>
<dbReference type="eggNOG" id="COG1725">
    <property type="taxonomic scope" value="Bacteria"/>
</dbReference>
<dbReference type="Gene3D" id="1.10.287.100">
    <property type="match status" value="1"/>
</dbReference>
<proteinExistence type="predicted"/>
<name>L8JSR8_9BACT</name>
<dbReference type="STRING" id="1237149.C900_02011"/>
<dbReference type="PANTHER" id="PTHR38445:SF10">
    <property type="entry name" value="GNTR-FAMILY TRANSCRIPTIONAL REGULATOR"/>
    <property type="match status" value="1"/>
</dbReference>
<dbReference type="GO" id="GO:0003700">
    <property type="term" value="F:DNA-binding transcription factor activity"/>
    <property type="evidence" value="ECO:0007669"/>
    <property type="project" value="InterPro"/>
</dbReference>
<dbReference type="GO" id="GO:0003677">
    <property type="term" value="F:DNA binding"/>
    <property type="evidence" value="ECO:0007669"/>
    <property type="project" value="UniProtKB-KW"/>
</dbReference>
<dbReference type="PROSITE" id="PS50949">
    <property type="entry name" value="HTH_GNTR"/>
    <property type="match status" value="1"/>
</dbReference>
<dbReference type="Proteomes" id="UP000011135">
    <property type="component" value="Unassembled WGS sequence"/>
</dbReference>
<reference evidence="5 6" key="1">
    <citation type="submission" date="2012-12" db="EMBL/GenBank/DDBJ databases">
        <title>Genome assembly of Fulvivirga imtechensis AK7.</title>
        <authorList>
            <person name="Nupur N."/>
            <person name="Khatri I."/>
            <person name="Kumar R."/>
            <person name="Subramanian S."/>
            <person name="Pinnaka A."/>
        </authorList>
    </citation>
    <scope>NUCLEOTIDE SEQUENCE [LARGE SCALE GENOMIC DNA]</scope>
    <source>
        <strain evidence="5 6">AK7</strain>
    </source>
</reference>
<comment type="caution">
    <text evidence="5">The sequence shown here is derived from an EMBL/GenBank/DDBJ whole genome shotgun (WGS) entry which is preliminary data.</text>
</comment>
<protein>
    <submittedName>
        <fullName evidence="5">Transcriptional regulator, GntR family</fullName>
    </submittedName>
</protein>
<dbReference type="InterPro" id="IPR000524">
    <property type="entry name" value="Tscrpt_reg_HTH_GntR"/>
</dbReference>
<sequence length="122" mass="14534">MEFRDDQAIYLQIADLFCENILLEKWHPGDRIPSVRETAVNMEVNPNTVMRTFNYLQEKSIIFNKRGIGYFVSEDGLQKTKALKKEDFITQELPRFFKAMNLLNLTIEDVTTYYEKYKHEDQ</sequence>
<keyword evidence="3" id="KW-0804">Transcription</keyword>
<dbReference type="PATRIC" id="fig|1237149.3.peg.1966"/>
<evidence type="ECO:0000259" key="4">
    <source>
        <dbReference type="PROSITE" id="PS50949"/>
    </source>
</evidence>
<dbReference type="SUPFAM" id="SSF46785">
    <property type="entry name" value="Winged helix' DNA-binding domain"/>
    <property type="match status" value="1"/>
</dbReference>
<keyword evidence="1" id="KW-0805">Transcription regulation</keyword>
<evidence type="ECO:0000256" key="1">
    <source>
        <dbReference type="ARBA" id="ARBA00023015"/>
    </source>
</evidence>
<dbReference type="InterPro" id="IPR036388">
    <property type="entry name" value="WH-like_DNA-bd_sf"/>
</dbReference>
<feature type="domain" description="HTH gntR-type" evidence="4">
    <location>
        <begin position="7"/>
        <end position="75"/>
    </location>
</feature>
<dbReference type="EMBL" id="AMZN01000029">
    <property type="protein sequence ID" value="ELR72016.1"/>
    <property type="molecule type" value="Genomic_DNA"/>
</dbReference>
<organism evidence="5 6">
    <name type="scientific">Fulvivirga imtechensis AK7</name>
    <dbReference type="NCBI Taxonomy" id="1237149"/>
    <lineage>
        <taxon>Bacteria</taxon>
        <taxon>Pseudomonadati</taxon>
        <taxon>Bacteroidota</taxon>
        <taxon>Cytophagia</taxon>
        <taxon>Cytophagales</taxon>
        <taxon>Fulvivirgaceae</taxon>
        <taxon>Fulvivirga</taxon>
    </lineage>
</organism>
<dbReference type="RefSeq" id="WP_009579458.1">
    <property type="nucleotide sequence ID" value="NZ_AMZN01000029.1"/>
</dbReference>
<dbReference type="OrthoDB" id="362473at2"/>
<dbReference type="SMART" id="SM00345">
    <property type="entry name" value="HTH_GNTR"/>
    <property type="match status" value="1"/>
</dbReference>
<keyword evidence="6" id="KW-1185">Reference proteome</keyword>
<dbReference type="Pfam" id="PF00392">
    <property type="entry name" value="GntR"/>
    <property type="match status" value="1"/>
</dbReference>
<gene>
    <name evidence="5" type="ORF">C900_02011</name>
</gene>
<evidence type="ECO:0000313" key="5">
    <source>
        <dbReference type="EMBL" id="ELR72016.1"/>
    </source>
</evidence>
<dbReference type="Gene3D" id="1.10.10.10">
    <property type="entry name" value="Winged helix-like DNA-binding domain superfamily/Winged helix DNA-binding domain"/>
    <property type="match status" value="1"/>
</dbReference>
<evidence type="ECO:0000256" key="3">
    <source>
        <dbReference type="ARBA" id="ARBA00023163"/>
    </source>
</evidence>
<dbReference type="PANTHER" id="PTHR38445">
    <property type="entry name" value="HTH-TYPE TRANSCRIPTIONAL REPRESSOR YTRA"/>
    <property type="match status" value="1"/>
</dbReference>
<keyword evidence="2" id="KW-0238">DNA-binding</keyword>
<dbReference type="AlphaFoldDB" id="L8JSR8"/>